<name>A0A226E9H4_FOLCA</name>
<feature type="compositionally biased region" description="Polar residues" evidence="1">
    <location>
        <begin position="388"/>
        <end position="399"/>
    </location>
</feature>
<feature type="compositionally biased region" description="Basic and acidic residues" evidence="1">
    <location>
        <begin position="331"/>
        <end position="356"/>
    </location>
</feature>
<feature type="region of interest" description="Disordered" evidence="1">
    <location>
        <begin position="284"/>
        <end position="415"/>
    </location>
</feature>
<dbReference type="AlphaFoldDB" id="A0A226E9H4"/>
<reference evidence="2 3" key="1">
    <citation type="submission" date="2015-12" db="EMBL/GenBank/DDBJ databases">
        <title>The genome of Folsomia candida.</title>
        <authorList>
            <person name="Faddeeva A."/>
            <person name="Derks M.F."/>
            <person name="Anvar Y."/>
            <person name="Smit S."/>
            <person name="Van Straalen N."/>
            <person name="Roelofs D."/>
        </authorList>
    </citation>
    <scope>NUCLEOTIDE SEQUENCE [LARGE SCALE GENOMIC DNA]</scope>
    <source>
        <strain evidence="2 3">VU population</strain>
        <tissue evidence="2">Whole body</tissue>
    </source>
</reference>
<dbReference type="Proteomes" id="UP000198287">
    <property type="component" value="Unassembled WGS sequence"/>
</dbReference>
<organism evidence="2 3">
    <name type="scientific">Folsomia candida</name>
    <name type="common">Springtail</name>
    <dbReference type="NCBI Taxonomy" id="158441"/>
    <lineage>
        <taxon>Eukaryota</taxon>
        <taxon>Metazoa</taxon>
        <taxon>Ecdysozoa</taxon>
        <taxon>Arthropoda</taxon>
        <taxon>Hexapoda</taxon>
        <taxon>Collembola</taxon>
        <taxon>Entomobryomorpha</taxon>
        <taxon>Isotomoidea</taxon>
        <taxon>Isotomidae</taxon>
        <taxon>Proisotominae</taxon>
        <taxon>Folsomia</taxon>
    </lineage>
</organism>
<sequence>MQRVRRLLDAIVTSKECMDNPDDARLLYSHDRLNLSTHKSFKEFQEFLGQLHEPVYTDFFRFYFGNRPLTPHPETISGALSHYGCRYTSKKKGHLPGCTKESTSSTTNDSNKGGKKSTTAKNSATKNTKKIYAGTEESSTGAVTRARSAKAAVLQNIIGPPVDNSSPDHCDTTISMTPDSEPSKSTKCTAADEKKNNNFTSTSKIRNLESKVTTSSKLRRKSLPQTMHYEGSVSQASGTPRNYLLWKWKWKTFHTKKEFRPDFVAKHAECVINLVDRALLLASQQKPKKKKKSKMIPHGPMPVTLPGNSGPSGFATARATWGRNSKQRKPSYKDQRKLNSKNTKDEIKRPTSDTKLKNSSGGSTIEEPPPIESLLLENTDCAEADNKLNPTKAESSPVSHENDDPNEFILIPSDSEEQPIYDPLKITDRIWYEEFEKL</sequence>
<evidence type="ECO:0000313" key="3">
    <source>
        <dbReference type="Proteomes" id="UP000198287"/>
    </source>
</evidence>
<feature type="compositionally biased region" description="Basic residues" evidence="1">
    <location>
        <begin position="286"/>
        <end position="295"/>
    </location>
</feature>
<feature type="compositionally biased region" description="Low complexity" evidence="1">
    <location>
        <begin position="116"/>
        <end position="125"/>
    </location>
</feature>
<comment type="caution">
    <text evidence="2">The sequence shown here is derived from an EMBL/GenBank/DDBJ whole genome shotgun (WGS) entry which is preliminary data.</text>
</comment>
<evidence type="ECO:0000313" key="2">
    <source>
        <dbReference type="EMBL" id="OXA54193.1"/>
    </source>
</evidence>
<proteinExistence type="predicted"/>
<dbReference type="EMBL" id="LNIX01000005">
    <property type="protein sequence ID" value="OXA54193.1"/>
    <property type="molecule type" value="Genomic_DNA"/>
</dbReference>
<keyword evidence="3" id="KW-1185">Reference proteome</keyword>
<gene>
    <name evidence="2" type="ORF">Fcan01_11566</name>
</gene>
<feature type="compositionally biased region" description="Polar residues" evidence="1">
    <location>
        <begin position="100"/>
        <end position="111"/>
    </location>
</feature>
<feature type="region of interest" description="Disordered" evidence="1">
    <location>
        <begin position="91"/>
        <end position="125"/>
    </location>
</feature>
<protein>
    <submittedName>
        <fullName evidence="2">Uncharacterized protein</fullName>
    </submittedName>
</protein>
<evidence type="ECO:0000256" key="1">
    <source>
        <dbReference type="SAM" id="MobiDB-lite"/>
    </source>
</evidence>
<accession>A0A226E9H4</accession>